<dbReference type="AlphaFoldDB" id="A0AA40V702"/>
<dbReference type="Proteomes" id="UP001138621">
    <property type="component" value="Unassembled WGS sequence"/>
</dbReference>
<protein>
    <submittedName>
        <fullName evidence="1">Uncharacterized protein</fullName>
    </submittedName>
</protein>
<gene>
    <name evidence="1" type="ORF">G7024_08155</name>
</gene>
<sequence>MGNIIDMASFEHLRRSNTDDRYTCPKTNVTFPYIYKVMIPDGELIDNQAVFSGTFTPYYQLKKEPRHGNSDLPGFPPATATVIKTLQAEDCFYLDIIHFSKKERWEGFRDGCFYMGIDVEAVSWVENEHGMFLLLIREGGAKKNGHVIYHSSKLEHISALGQGMECRCVAAFNSSGSIVPYASIETYND</sequence>
<evidence type="ECO:0000313" key="2">
    <source>
        <dbReference type="Proteomes" id="UP001138621"/>
    </source>
</evidence>
<dbReference type="EMBL" id="JAAMRD010000005">
    <property type="protein sequence ID" value="MBA1304378.1"/>
    <property type="molecule type" value="Genomic_DNA"/>
</dbReference>
<name>A0AA40V702_STUST</name>
<dbReference type="RefSeq" id="WP_181120311.1">
    <property type="nucleotide sequence ID" value="NZ_CP078087.1"/>
</dbReference>
<reference evidence="1" key="1">
    <citation type="submission" date="2020-02" db="EMBL/GenBank/DDBJ databases">
        <title>Synteny-based analysis reveals conserved mechanism for high triclosan tolerance in Pseudomonas, as well as instances of horizontal transfer.</title>
        <authorList>
            <person name="Mcfarland A.G."/>
            <person name="Bertucci H.K."/>
            <person name="Litmann E."/>
            <person name="Shen J."/>
            <person name="Huttenhower C."/>
            <person name="Hartmann E.M."/>
        </authorList>
    </citation>
    <scope>NUCLEOTIDE SEQUENCE</scope>
    <source>
        <strain evidence="1">109A1</strain>
    </source>
</reference>
<comment type="caution">
    <text evidence="1">The sequence shown here is derived from an EMBL/GenBank/DDBJ whole genome shotgun (WGS) entry which is preliminary data.</text>
</comment>
<accession>A0AA40V702</accession>
<proteinExistence type="predicted"/>
<evidence type="ECO:0000313" key="1">
    <source>
        <dbReference type="EMBL" id="MBA1304378.1"/>
    </source>
</evidence>
<organism evidence="1 2">
    <name type="scientific">Stutzerimonas stutzeri</name>
    <name type="common">Pseudomonas stutzeri</name>
    <dbReference type="NCBI Taxonomy" id="316"/>
    <lineage>
        <taxon>Bacteria</taxon>
        <taxon>Pseudomonadati</taxon>
        <taxon>Pseudomonadota</taxon>
        <taxon>Gammaproteobacteria</taxon>
        <taxon>Pseudomonadales</taxon>
        <taxon>Pseudomonadaceae</taxon>
        <taxon>Stutzerimonas</taxon>
    </lineage>
</organism>